<reference evidence="2 3" key="1">
    <citation type="submission" date="2023-10" db="EMBL/GenBank/DDBJ databases">
        <authorList>
            <person name="Maclean D."/>
            <person name="Macfadyen A."/>
        </authorList>
    </citation>
    <scope>NUCLEOTIDE SEQUENCE [LARGE SCALE GENOMIC DNA]</scope>
</reference>
<evidence type="ECO:0000313" key="2">
    <source>
        <dbReference type="EMBL" id="CAK0783868.1"/>
    </source>
</evidence>
<keyword evidence="1" id="KW-0472">Membrane</keyword>
<keyword evidence="1" id="KW-1133">Transmembrane helix</keyword>
<dbReference type="Proteomes" id="UP001314263">
    <property type="component" value="Unassembled WGS sequence"/>
</dbReference>
<evidence type="ECO:0000256" key="1">
    <source>
        <dbReference type="SAM" id="Phobius"/>
    </source>
</evidence>
<keyword evidence="1" id="KW-0812">Transmembrane</keyword>
<feature type="transmembrane region" description="Helical" evidence="1">
    <location>
        <begin position="46"/>
        <end position="65"/>
    </location>
</feature>
<dbReference type="PANTHER" id="PTHR35691:SF1">
    <property type="entry name" value="EXPRESSED PROTEIN"/>
    <property type="match status" value="1"/>
</dbReference>
<dbReference type="EMBL" id="CAUYUE010000009">
    <property type="protein sequence ID" value="CAK0783868.1"/>
    <property type="molecule type" value="Genomic_DNA"/>
</dbReference>
<comment type="caution">
    <text evidence="2">The sequence shown here is derived from an EMBL/GenBank/DDBJ whole genome shotgun (WGS) entry which is preliminary data.</text>
</comment>
<proteinExistence type="predicted"/>
<name>A0AAV1IDA2_9CHLO</name>
<accession>A0AAV1IDA2</accession>
<protein>
    <submittedName>
        <fullName evidence="2">Uncharacterized protein</fullName>
    </submittedName>
</protein>
<dbReference type="AlphaFoldDB" id="A0AAV1IDA2"/>
<organism evidence="2 3">
    <name type="scientific">Coccomyxa viridis</name>
    <dbReference type="NCBI Taxonomy" id="1274662"/>
    <lineage>
        <taxon>Eukaryota</taxon>
        <taxon>Viridiplantae</taxon>
        <taxon>Chlorophyta</taxon>
        <taxon>core chlorophytes</taxon>
        <taxon>Trebouxiophyceae</taxon>
        <taxon>Trebouxiophyceae incertae sedis</taxon>
        <taxon>Coccomyxaceae</taxon>
        <taxon>Coccomyxa</taxon>
    </lineage>
</organism>
<dbReference type="PANTHER" id="PTHR35691">
    <property type="entry name" value="EXPRESSED PROTEIN"/>
    <property type="match status" value="1"/>
</dbReference>
<evidence type="ECO:0000313" key="3">
    <source>
        <dbReference type="Proteomes" id="UP001314263"/>
    </source>
</evidence>
<sequence>MSAGEDGRDAQLQKELADCVMSSSWIFCLSGVALSIPLGIKHKSYLPLVYLGIGGTLLDMVNGYVKCNKQRTALKSYQDAVKGDYPPPD</sequence>
<feature type="transmembrane region" description="Helical" evidence="1">
    <location>
        <begin position="20"/>
        <end position="40"/>
    </location>
</feature>
<keyword evidence="3" id="KW-1185">Reference proteome</keyword>
<gene>
    <name evidence="2" type="ORF">CVIRNUC_007068</name>
</gene>